<feature type="compositionally biased region" description="Basic and acidic residues" evidence="1">
    <location>
        <begin position="1"/>
        <end position="16"/>
    </location>
</feature>
<evidence type="ECO:0000313" key="2">
    <source>
        <dbReference type="EMBL" id="GFS23700.1"/>
    </source>
</evidence>
<keyword evidence="3" id="KW-1185">Reference proteome</keyword>
<evidence type="ECO:0000313" key="3">
    <source>
        <dbReference type="Proteomes" id="UP000762676"/>
    </source>
</evidence>
<proteinExistence type="predicted"/>
<dbReference type="Proteomes" id="UP000762676">
    <property type="component" value="Unassembled WGS sequence"/>
</dbReference>
<reference evidence="2 3" key="1">
    <citation type="journal article" date="2021" name="Elife">
        <title>Chloroplast acquisition without the gene transfer in kleptoplastic sea slugs, Plakobranchus ocellatus.</title>
        <authorList>
            <person name="Maeda T."/>
            <person name="Takahashi S."/>
            <person name="Yoshida T."/>
            <person name="Shimamura S."/>
            <person name="Takaki Y."/>
            <person name="Nagai Y."/>
            <person name="Toyoda A."/>
            <person name="Suzuki Y."/>
            <person name="Arimoto A."/>
            <person name="Ishii H."/>
            <person name="Satoh N."/>
            <person name="Nishiyama T."/>
            <person name="Hasebe M."/>
            <person name="Maruyama T."/>
            <person name="Minagawa J."/>
            <person name="Obokata J."/>
            <person name="Shigenobu S."/>
        </authorList>
    </citation>
    <scope>NUCLEOTIDE SEQUENCE [LARGE SCALE GENOMIC DNA]</scope>
</reference>
<sequence length="99" mass="11329">MDTLKENKQIIKEESKPVGVGREPTAPGPYPAQQWEKDELGYSENKPTSDHSCQCDQTEVFSTESQLLYFCFRRLAGQDRGQYVRGLNNALKIVADYRQ</sequence>
<organism evidence="2 3">
    <name type="scientific">Elysia marginata</name>
    <dbReference type="NCBI Taxonomy" id="1093978"/>
    <lineage>
        <taxon>Eukaryota</taxon>
        <taxon>Metazoa</taxon>
        <taxon>Spiralia</taxon>
        <taxon>Lophotrochozoa</taxon>
        <taxon>Mollusca</taxon>
        <taxon>Gastropoda</taxon>
        <taxon>Heterobranchia</taxon>
        <taxon>Euthyneura</taxon>
        <taxon>Panpulmonata</taxon>
        <taxon>Sacoglossa</taxon>
        <taxon>Placobranchoidea</taxon>
        <taxon>Plakobranchidae</taxon>
        <taxon>Elysia</taxon>
    </lineage>
</organism>
<dbReference type="AlphaFoldDB" id="A0AAV4JMU7"/>
<accession>A0AAV4JMU7</accession>
<feature type="region of interest" description="Disordered" evidence="1">
    <location>
        <begin position="1"/>
        <end position="33"/>
    </location>
</feature>
<evidence type="ECO:0000256" key="1">
    <source>
        <dbReference type="SAM" id="MobiDB-lite"/>
    </source>
</evidence>
<dbReference type="EMBL" id="BMAT01013950">
    <property type="protein sequence ID" value="GFS23700.1"/>
    <property type="molecule type" value="Genomic_DNA"/>
</dbReference>
<comment type="caution">
    <text evidence="2">The sequence shown here is derived from an EMBL/GenBank/DDBJ whole genome shotgun (WGS) entry which is preliminary data.</text>
</comment>
<name>A0AAV4JMU7_9GAST</name>
<gene>
    <name evidence="2" type="ORF">ElyMa_006984700</name>
</gene>
<protein>
    <submittedName>
        <fullName evidence="2">Uncharacterized protein</fullName>
    </submittedName>
</protein>